<name>A0A644TIB7_9ZZZZ</name>
<accession>A0A644TIB7</accession>
<comment type="caution">
    <text evidence="1">The sequence shown here is derived from an EMBL/GenBank/DDBJ whole genome shotgun (WGS) entry which is preliminary data.</text>
</comment>
<organism evidence="1">
    <name type="scientific">bioreactor metagenome</name>
    <dbReference type="NCBI Taxonomy" id="1076179"/>
    <lineage>
        <taxon>unclassified sequences</taxon>
        <taxon>metagenomes</taxon>
        <taxon>ecological metagenomes</taxon>
    </lineage>
</organism>
<gene>
    <name evidence="1" type="ORF">SDC9_11690</name>
</gene>
<dbReference type="EMBL" id="VSSQ01000030">
    <property type="protein sequence ID" value="MPL66022.1"/>
    <property type="molecule type" value="Genomic_DNA"/>
</dbReference>
<proteinExistence type="predicted"/>
<sequence>MSNQEEKISFNYGEIFIQPQKPGVVLWGMRWHLPQLGQGGCFKPDFKWGSPYFAKNREDAITKAIAWFNEKFGPIATARIRSQGKQI</sequence>
<protein>
    <submittedName>
        <fullName evidence="1">Uncharacterized protein</fullName>
    </submittedName>
</protein>
<reference evidence="1" key="1">
    <citation type="submission" date="2019-08" db="EMBL/GenBank/DDBJ databases">
        <authorList>
            <person name="Kucharzyk K."/>
            <person name="Murdoch R.W."/>
            <person name="Higgins S."/>
            <person name="Loffler F."/>
        </authorList>
    </citation>
    <scope>NUCLEOTIDE SEQUENCE</scope>
</reference>
<dbReference type="AlphaFoldDB" id="A0A644TIB7"/>
<evidence type="ECO:0000313" key="1">
    <source>
        <dbReference type="EMBL" id="MPL66022.1"/>
    </source>
</evidence>